<sequence>MLVNGAHPNITATRQRDFRAPKTSEQCSDEVIGGTKFADHLVGCRKIFDKTCVKLNRGGVENSYAHTHGGENADHCGDVADLRDVFNPADTLAEQCAGENGKRRIFRPADGYRTGKRFSAAHHIFFQFKFSIKFRQTGYFQWAEKALSYRHQKVYHVVTPNKRAFGYELT</sequence>
<proteinExistence type="predicted"/>
<evidence type="ECO:0000256" key="1">
    <source>
        <dbReference type="SAM" id="MobiDB-lite"/>
    </source>
</evidence>
<accession>A0A644X1D2</accession>
<dbReference type="AlphaFoldDB" id="A0A644X1D2"/>
<name>A0A644X1D2_9ZZZZ</name>
<comment type="caution">
    <text evidence="2">The sequence shown here is derived from an EMBL/GenBank/DDBJ whole genome shotgun (WGS) entry which is preliminary data.</text>
</comment>
<gene>
    <name evidence="2" type="ORF">SDC9_56222</name>
</gene>
<dbReference type="EMBL" id="VSSQ01001625">
    <property type="protein sequence ID" value="MPM09899.1"/>
    <property type="molecule type" value="Genomic_DNA"/>
</dbReference>
<evidence type="ECO:0000313" key="2">
    <source>
        <dbReference type="EMBL" id="MPM09899.1"/>
    </source>
</evidence>
<organism evidence="2">
    <name type="scientific">bioreactor metagenome</name>
    <dbReference type="NCBI Taxonomy" id="1076179"/>
    <lineage>
        <taxon>unclassified sequences</taxon>
        <taxon>metagenomes</taxon>
        <taxon>ecological metagenomes</taxon>
    </lineage>
</organism>
<protein>
    <submittedName>
        <fullName evidence="2">Uncharacterized protein</fullName>
    </submittedName>
</protein>
<reference evidence="2" key="1">
    <citation type="submission" date="2019-08" db="EMBL/GenBank/DDBJ databases">
        <authorList>
            <person name="Kucharzyk K."/>
            <person name="Murdoch R.W."/>
            <person name="Higgins S."/>
            <person name="Loffler F."/>
        </authorList>
    </citation>
    <scope>NUCLEOTIDE SEQUENCE</scope>
</reference>
<feature type="region of interest" description="Disordered" evidence="1">
    <location>
        <begin position="1"/>
        <end position="20"/>
    </location>
</feature>